<proteinExistence type="predicted"/>
<evidence type="ECO:0000313" key="2">
    <source>
        <dbReference type="Proteomes" id="UP000011115"/>
    </source>
</evidence>
<dbReference type="Gramene" id="PGSC0003DMT400085704">
    <property type="protein sequence ID" value="PGSC0003DMT400085704"/>
    <property type="gene ID" value="PGSC0003DMG400035275"/>
</dbReference>
<name>M1DA38_SOLTU</name>
<dbReference type="AlphaFoldDB" id="M1DA38"/>
<dbReference type="EnsemblPlants" id="PGSC0003DMT400085704">
    <property type="protein sequence ID" value="PGSC0003DMT400085704"/>
    <property type="gene ID" value="PGSC0003DMG400035275"/>
</dbReference>
<sequence>MPGTTDRRSGNNPWSRAVAQTLRILLPDVIRRLTRTGRRSTYDPSVTPNNFQVKVHVLSIQITHRSVLDLQFSSISGESSFFEDE</sequence>
<reference evidence="1" key="2">
    <citation type="submission" date="2015-06" db="UniProtKB">
        <authorList>
            <consortium name="EnsemblPlants"/>
        </authorList>
    </citation>
    <scope>IDENTIFICATION</scope>
    <source>
        <strain evidence="1">DM1-3 516 R44</strain>
    </source>
</reference>
<reference evidence="2" key="1">
    <citation type="journal article" date="2011" name="Nature">
        <title>Genome sequence and analysis of the tuber crop potato.</title>
        <authorList>
            <consortium name="The Potato Genome Sequencing Consortium"/>
        </authorList>
    </citation>
    <scope>NUCLEOTIDE SEQUENCE [LARGE SCALE GENOMIC DNA]</scope>
    <source>
        <strain evidence="2">cv. DM1-3 516 R44</strain>
    </source>
</reference>
<dbReference type="PaxDb" id="4113-PGSC0003DMT400085704"/>
<keyword evidence="2" id="KW-1185">Reference proteome</keyword>
<evidence type="ECO:0000313" key="1">
    <source>
        <dbReference type="EnsemblPlants" id="PGSC0003DMT400085704"/>
    </source>
</evidence>
<organism evidence="1 2">
    <name type="scientific">Solanum tuberosum</name>
    <name type="common">Potato</name>
    <dbReference type="NCBI Taxonomy" id="4113"/>
    <lineage>
        <taxon>Eukaryota</taxon>
        <taxon>Viridiplantae</taxon>
        <taxon>Streptophyta</taxon>
        <taxon>Embryophyta</taxon>
        <taxon>Tracheophyta</taxon>
        <taxon>Spermatophyta</taxon>
        <taxon>Magnoliopsida</taxon>
        <taxon>eudicotyledons</taxon>
        <taxon>Gunneridae</taxon>
        <taxon>Pentapetalae</taxon>
        <taxon>asterids</taxon>
        <taxon>lamiids</taxon>
        <taxon>Solanales</taxon>
        <taxon>Solanaceae</taxon>
        <taxon>Solanoideae</taxon>
        <taxon>Solaneae</taxon>
        <taxon>Solanum</taxon>
    </lineage>
</organism>
<dbReference type="HOGENOM" id="CLU_2516987_0_0_1"/>
<dbReference type="Proteomes" id="UP000011115">
    <property type="component" value="Unassembled WGS sequence"/>
</dbReference>
<protein>
    <submittedName>
        <fullName evidence="1">Uncharacterized protein</fullName>
    </submittedName>
</protein>
<accession>M1DA38</accession>
<dbReference type="InParanoid" id="M1DA38"/>